<comment type="caution">
    <text evidence="4">The sequence shown here is derived from an EMBL/GenBank/DDBJ whole genome shotgun (WGS) entry which is preliminary data.</text>
</comment>
<dbReference type="Proteomes" id="UP001595075">
    <property type="component" value="Unassembled WGS sequence"/>
</dbReference>
<evidence type="ECO:0000256" key="3">
    <source>
        <dbReference type="SAM" id="SignalP"/>
    </source>
</evidence>
<protein>
    <submittedName>
        <fullName evidence="4">Uncharacterized protein</fullName>
    </submittedName>
</protein>
<gene>
    <name evidence="4" type="ORF">VTL71DRAFT_14079</name>
</gene>
<feature type="region of interest" description="Disordered" evidence="1">
    <location>
        <begin position="109"/>
        <end position="149"/>
    </location>
</feature>
<evidence type="ECO:0000313" key="4">
    <source>
        <dbReference type="EMBL" id="KAL2069400.1"/>
    </source>
</evidence>
<name>A0ABR4CI56_9HELO</name>
<evidence type="ECO:0000256" key="1">
    <source>
        <dbReference type="SAM" id="MobiDB-lite"/>
    </source>
</evidence>
<keyword evidence="3" id="KW-0732">Signal</keyword>
<organism evidence="4 5">
    <name type="scientific">Oculimacula yallundae</name>
    <dbReference type="NCBI Taxonomy" id="86028"/>
    <lineage>
        <taxon>Eukaryota</taxon>
        <taxon>Fungi</taxon>
        <taxon>Dikarya</taxon>
        <taxon>Ascomycota</taxon>
        <taxon>Pezizomycotina</taxon>
        <taxon>Leotiomycetes</taxon>
        <taxon>Helotiales</taxon>
        <taxon>Ploettnerulaceae</taxon>
        <taxon>Oculimacula</taxon>
    </lineage>
</organism>
<feature type="compositionally biased region" description="Basic and acidic residues" evidence="1">
    <location>
        <begin position="116"/>
        <end position="135"/>
    </location>
</feature>
<evidence type="ECO:0000256" key="2">
    <source>
        <dbReference type="SAM" id="Phobius"/>
    </source>
</evidence>
<dbReference type="EMBL" id="JAZHXI010000007">
    <property type="protein sequence ID" value="KAL2069400.1"/>
    <property type="molecule type" value="Genomic_DNA"/>
</dbReference>
<accession>A0ABR4CI56</accession>
<feature type="signal peptide" evidence="3">
    <location>
        <begin position="1"/>
        <end position="19"/>
    </location>
</feature>
<evidence type="ECO:0000313" key="5">
    <source>
        <dbReference type="Proteomes" id="UP001595075"/>
    </source>
</evidence>
<proteinExistence type="predicted"/>
<keyword evidence="2" id="KW-0472">Membrane</keyword>
<keyword evidence="2" id="KW-1133">Transmembrane helix</keyword>
<sequence>MAFYSFVLFLHLFPQLVSAILLQNGTIIPSNCTSDCGVPSWPPISPPPTHSSWSDFLQTYTIHLLVAVSVLGLVYGKRKILTRCFSRDHPRRANSRSDEESGVHLEDVAINGSSQHQEDGRVTDPSVHRRTDGRHAQSVVGLPSGSQTDRPMIQYAENTLAPVSEPPVISPCRTCDHHILCHHQPSEDVPPSGLASGLTSGAASTLVNILGG</sequence>
<keyword evidence="2" id="KW-0812">Transmembrane</keyword>
<keyword evidence="5" id="KW-1185">Reference proteome</keyword>
<feature type="chain" id="PRO_5047208374" evidence="3">
    <location>
        <begin position="20"/>
        <end position="212"/>
    </location>
</feature>
<feature type="transmembrane region" description="Helical" evidence="2">
    <location>
        <begin position="57"/>
        <end position="76"/>
    </location>
</feature>
<reference evidence="4 5" key="1">
    <citation type="journal article" date="2024" name="Commun. Biol.">
        <title>Comparative genomic analysis of thermophilic fungi reveals convergent evolutionary adaptations and gene losses.</title>
        <authorList>
            <person name="Steindorff A.S."/>
            <person name="Aguilar-Pontes M.V."/>
            <person name="Robinson A.J."/>
            <person name="Andreopoulos B."/>
            <person name="LaButti K."/>
            <person name="Kuo A."/>
            <person name="Mondo S."/>
            <person name="Riley R."/>
            <person name="Otillar R."/>
            <person name="Haridas S."/>
            <person name="Lipzen A."/>
            <person name="Grimwood J."/>
            <person name="Schmutz J."/>
            <person name="Clum A."/>
            <person name="Reid I.D."/>
            <person name="Moisan M.C."/>
            <person name="Butler G."/>
            <person name="Nguyen T.T.M."/>
            <person name="Dewar K."/>
            <person name="Conant G."/>
            <person name="Drula E."/>
            <person name="Henrissat B."/>
            <person name="Hansel C."/>
            <person name="Singer S."/>
            <person name="Hutchinson M.I."/>
            <person name="de Vries R.P."/>
            <person name="Natvig D.O."/>
            <person name="Powell A.J."/>
            <person name="Tsang A."/>
            <person name="Grigoriev I.V."/>
        </authorList>
    </citation>
    <scope>NUCLEOTIDE SEQUENCE [LARGE SCALE GENOMIC DNA]</scope>
    <source>
        <strain evidence="4 5">CBS 494.80</strain>
    </source>
</reference>